<dbReference type="InterPro" id="IPR002710">
    <property type="entry name" value="Dilute_dom"/>
</dbReference>
<dbReference type="SMART" id="SM00015">
    <property type="entry name" value="IQ"/>
    <property type="match status" value="5"/>
</dbReference>
<feature type="compositionally biased region" description="Basic and acidic residues" evidence="12">
    <location>
        <begin position="1729"/>
        <end position="1741"/>
    </location>
</feature>
<dbReference type="Pfam" id="PF00063">
    <property type="entry name" value="Myosin_head"/>
    <property type="match status" value="1"/>
</dbReference>
<feature type="coiled-coil region" evidence="11">
    <location>
        <begin position="1159"/>
        <end position="1403"/>
    </location>
</feature>
<dbReference type="GO" id="GO:0000146">
    <property type="term" value="F:microfilament motor activity"/>
    <property type="evidence" value="ECO:0007669"/>
    <property type="project" value="TreeGrafter"/>
</dbReference>
<evidence type="ECO:0000256" key="4">
    <source>
        <dbReference type="ARBA" id="ARBA00022840"/>
    </source>
</evidence>
<dbReference type="PROSITE" id="PS51126">
    <property type="entry name" value="DILUTE"/>
    <property type="match status" value="1"/>
</dbReference>
<dbReference type="PROSITE" id="PS51844">
    <property type="entry name" value="SH3_LIKE"/>
    <property type="match status" value="1"/>
</dbReference>
<keyword evidence="7 10" id="KW-0518">Myosin</keyword>
<feature type="region of interest" description="Actin-binding" evidence="10">
    <location>
        <begin position="612"/>
        <end position="634"/>
    </location>
</feature>
<dbReference type="OrthoDB" id="621617at2759"/>
<sequence length="2163" mass="246183">MASMLNIVKGSHVWVEDKDLAWVDGEVFGIDGQNAHVRTTKGKTVTAKISDIHPKDTEAPPDGVDDMTRLSYLHEPGVLDNLAVRYAKNIIYTYTGNILIAINPFQRLPNLVDACTMEKYKGANLGDLDPHVFAIADVSYRQMINEGKSNSILVSGESGAGKTETTKLLMRYLAFLGGRSGTGERTVEQQVLESNPVLEAFGNAKTVRNNNSSRFGKFVEIQFDKSGKISGAAIRTYLLERSRVCQINSPERNYHCFYFLCAAPSEDLKKYKLGDPSSFHYLNQSACIKVDGINDAEEYLATRNAMDTVGITEQEQEAIFRVVAAVLHLGNINFAKGREVDSSVIKDDKSRFHLNTAGELLMCDCEKLENALINREINTPEGVITTTVGPNSATISRDGLAKQIYSRLFDWLVNRINASIGQDPDSNKLIGVLDIYGFESFKTNSFEQLCINFTNEKLQQHFNQNVFKMEQEEYTREQINWSYIEFVDNQDVLDLIEKKPGGIIALLDEACMFPKSTHETLSQKLYEKFKNHKRFTKPKLSRTAFTIQHYAGDVTYQSDQFLDKNKDYVVSEHQELLNASKCSFVSGLFPPATEENTKSSKSSIATRFKMQLHELMETLSSTEPHYIRCIKPNSVLKPAIFENTNVLQQLRCSGVLEAIRISCAGYPTRKLFHDFLHRFRVLAPEILKEKNDEKVACQKILDKIGLQGYQIGRTKVFLRAGQMADLDARRTEMRNYAARGVQSQYRTHVAREQFLLLRDASICLQSFVRARLACKQHEFLRQQAAALRIQKTTRWYFAWKTYCQLRLSAVTLQAGVRAMAARNEFNFRKRNKASVRIQSQWRCHRDYSNYMKLKRAALTYQCAWRRRVAKKELRKLRMAARDTQALKVAKEKLEERVEDLTSRLGLEKKLRDDLEKSKAEEVAKLKTALREMEQRVEEVKAMQEQESAKKAVEEALAQEREKISLLTTEIEGLKELLVAEREENDIRKKAHANALETNEELNKKVSDADEKIKQFSDTVQRLEGTIREGEALLLTERQQNEAASATLAESQARNEALVSKLEDAVKQNDLLRETSQRFEEAMKNLESSLIFEKQQHEASLLELAEAREKIEELQREVGDTDEKSTLLKTTIQSLEERSREKDALLTLERQESEATKKSLSDSEDRNQNLLMKIEVAEKEIAHFQETIQRYEQNMAALETSLRSEKQQTDVIMKQLADSQGEIGELQRKLEDADGRNRLLQDSLQRLEEDATAREALMVTERQESEVTKKTLTEALDQIEELVKEVECANHSVHQFQDSIQRLEQSAVAREATLLTERQEKDAISKELAEAQGRIEGLLKEIKSANRKTDQLQDTIERLEQDGTAKEALLLTEKQAHEATKKTLSEAQERNEELLKKIHDNDKNILQLQFTIQRLEETTVANENLLLREREQNDATTKAHIESQEKYEELLKKFVDVDRKIDLLQGTIERFGENTTTKDALLLSERHEKDAIKKALTEADEKNEELLMKVEDANEKIEHLQTMINKLEDNIAAKDVSLEAATKENDTIRKSLAEAQERNDELLKKISDSEYRIHLLQDTVQKLQVDAISRLSSFVMEKQESDAAKRAVTEAHERNEDLLKRNEDLLKRNDALIKKIEESSKIVTQLQEALQRLEGKAANLEAENQVLRQQATATPPSTAKSPASRSKITRIHRSPENGHILNGDIRQTEMKPSTSTSEAITSSGNVPDLGDQKEFEHGEKLQRVPKQKYQSSHHQQPQDDQQWLLTCISQYLGFSGSKPVAALLIYQCLLHWKSFEAMKTGVFDSILHAINTATEAQNDMRTLAYWLSNLSTLTVLLQRSFKTTRTAISTPQRRRFSSDRIFHGNQTSNAGLAYLSGQSVVGSAGLPQVEAKYPALLFKQQLVDLIEKVYGMISDSVKKELNPLLELCIQDPRTSHSSLAKGHLNGMGQQNQLTHWLGIVKILTSYLDVLKANHVPSVLVHKLFTQIFSLIDVQLFNRLLLRRECCSFSNGEYVRAGLAELKHWSDNATREFAGSAWEALRHIRQAVDFLVISLKPMRTLREIRTDVCPALSIQQLERIVSMYWDDVNGTNTISAEFTSSLKSAVREESNMATSFSILLDDDSSIPFSLDDITKTLPVIEMADDDLLPFVHENPSFAFLLQRGE</sequence>
<evidence type="ECO:0000313" key="16">
    <source>
        <dbReference type="EMBL" id="PUZ55085.1"/>
    </source>
</evidence>
<dbReference type="Gene3D" id="1.20.120.720">
    <property type="entry name" value="Myosin VI head, motor domain, U50 subdomain"/>
    <property type="match status" value="1"/>
</dbReference>
<dbReference type="Gene3D" id="1.20.5.190">
    <property type="match status" value="3"/>
</dbReference>
<dbReference type="Gene3D" id="3.30.70.1590">
    <property type="match status" value="1"/>
</dbReference>
<dbReference type="PROSITE" id="PS50096">
    <property type="entry name" value="IQ"/>
    <property type="match status" value="4"/>
</dbReference>
<feature type="compositionally biased region" description="Polar residues" evidence="12">
    <location>
        <begin position="1667"/>
        <end position="1685"/>
    </location>
</feature>
<dbReference type="Pfam" id="PF01843">
    <property type="entry name" value="DIL"/>
    <property type="match status" value="1"/>
</dbReference>
<evidence type="ECO:0000259" key="13">
    <source>
        <dbReference type="PROSITE" id="PS51126"/>
    </source>
</evidence>
<dbReference type="PANTHER" id="PTHR13140:SF737">
    <property type="entry name" value="MYOSIN FAMILY PROTEIN WITH DIL DOMAIN"/>
    <property type="match status" value="1"/>
</dbReference>
<dbReference type="Gramene" id="PUZ55085">
    <property type="protein sequence ID" value="PUZ55085"/>
    <property type="gene ID" value="GQ55_5G183100"/>
</dbReference>
<dbReference type="FunFam" id="1.20.5.190:FF:000001">
    <property type="entry name" value="unconventional myosin-Va"/>
    <property type="match status" value="1"/>
</dbReference>
<evidence type="ECO:0000256" key="12">
    <source>
        <dbReference type="SAM" id="MobiDB-lite"/>
    </source>
</evidence>
<evidence type="ECO:0000256" key="2">
    <source>
        <dbReference type="ARBA" id="ARBA00022737"/>
    </source>
</evidence>
<dbReference type="SUPFAM" id="SSF57997">
    <property type="entry name" value="Tropomyosin"/>
    <property type="match status" value="1"/>
</dbReference>
<gene>
    <name evidence="16" type="ORF">GQ55_5G183100</name>
</gene>
<dbReference type="GO" id="GO:0030048">
    <property type="term" value="P:actin filament-based movement"/>
    <property type="evidence" value="ECO:0007669"/>
    <property type="project" value="UniProtKB-ARBA"/>
</dbReference>
<dbReference type="InterPro" id="IPR000048">
    <property type="entry name" value="IQ_motif_EF-hand-BS"/>
</dbReference>
<reference evidence="16 17" key="1">
    <citation type="submission" date="2018-04" db="EMBL/GenBank/DDBJ databases">
        <title>WGS assembly of Panicum hallii var. hallii HAL2.</title>
        <authorList>
            <person name="Lovell J."/>
            <person name="Jenkins J."/>
            <person name="Lowry D."/>
            <person name="Mamidi S."/>
            <person name="Sreedasyam A."/>
            <person name="Weng X."/>
            <person name="Barry K."/>
            <person name="Bonette J."/>
            <person name="Campitelli B."/>
            <person name="Daum C."/>
            <person name="Gordon S."/>
            <person name="Gould B."/>
            <person name="Lipzen A."/>
            <person name="MacQueen A."/>
            <person name="Palacio-Mejia J."/>
            <person name="Plott C."/>
            <person name="Shakirov E."/>
            <person name="Shu S."/>
            <person name="Yoshinaga Y."/>
            <person name="Zane M."/>
            <person name="Rokhsar D."/>
            <person name="Grimwood J."/>
            <person name="Schmutz J."/>
            <person name="Juenger T."/>
        </authorList>
    </citation>
    <scope>NUCLEOTIDE SEQUENCE [LARGE SCALE GENOMIC DNA]</scope>
    <source>
        <strain evidence="17">cv. HAL2</strain>
    </source>
</reference>
<organism evidence="16 17">
    <name type="scientific">Panicum hallii var. hallii</name>
    <dbReference type="NCBI Taxonomy" id="1504633"/>
    <lineage>
        <taxon>Eukaryota</taxon>
        <taxon>Viridiplantae</taxon>
        <taxon>Streptophyta</taxon>
        <taxon>Embryophyta</taxon>
        <taxon>Tracheophyta</taxon>
        <taxon>Spermatophyta</taxon>
        <taxon>Magnoliopsida</taxon>
        <taxon>Liliopsida</taxon>
        <taxon>Poales</taxon>
        <taxon>Poaceae</taxon>
        <taxon>PACMAD clade</taxon>
        <taxon>Panicoideae</taxon>
        <taxon>Panicodae</taxon>
        <taxon>Paniceae</taxon>
        <taxon>Panicinae</taxon>
        <taxon>Panicum</taxon>
        <taxon>Panicum sect. Panicum</taxon>
    </lineage>
</organism>
<dbReference type="GO" id="GO:0007015">
    <property type="term" value="P:actin filament organization"/>
    <property type="evidence" value="ECO:0007669"/>
    <property type="project" value="InterPro"/>
</dbReference>
<dbReference type="PANTHER" id="PTHR13140">
    <property type="entry name" value="MYOSIN"/>
    <property type="match status" value="1"/>
</dbReference>
<dbReference type="Gene3D" id="3.40.850.10">
    <property type="entry name" value="Kinesin motor domain"/>
    <property type="match status" value="1"/>
</dbReference>
<feature type="compositionally biased region" description="Polar residues" evidence="12">
    <location>
        <begin position="1709"/>
        <end position="1724"/>
    </location>
</feature>
<dbReference type="GO" id="GO:0005737">
    <property type="term" value="C:cytoplasm"/>
    <property type="evidence" value="ECO:0007669"/>
    <property type="project" value="TreeGrafter"/>
</dbReference>
<name>A0A2T7DHN1_9POAL</name>
<dbReference type="Gene3D" id="1.10.10.820">
    <property type="match status" value="1"/>
</dbReference>
<keyword evidence="9 10" id="KW-0009">Actin-binding</keyword>
<keyword evidence="17" id="KW-1185">Reference proteome</keyword>
<feature type="domain" description="Myosin motor" evidence="14">
    <location>
        <begin position="62"/>
        <end position="731"/>
    </location>
</feature>
<dbReference type="PRINTS" id="PR00193">
    <property type="entry name" value="MYOSINHEAVY"/>
</dbReference>
<evidence type="ECO:0000256" key="3">
    <source>
        <dbReference type="ARBA" id="ARBA00022741"/>
    </source>
</evidence>
<keyword evidence="3 10" id="KW-0547">Nucleotide-binding</keyword>
<dbReference type="SMART" id="SM00242">
    <property type="entry name" value="MYSc"/>
    <property type="match status" value="1"/>
</dbReference>
<accession>A0A2T7DHN1</accession>
<evidence type="ECO:0000256" key="6">
    <source>
        <dbReference type="ARBA" id="ARBA00023054"/>
    </source>
</evidence>
<keyword evidence="6 11" id="KW-0175">Coiled coil</keyword>
<keyword evidence="4 10" id="KW-0067">ATP-binding</keyword>
<keyword evidence="2" id="KW-0677">Repeat</keyword>
<dbReference type="PROSITE" id="PS51456">
    <property type="entry name" value="MYOSIN_MOTOR"/>
    <property type="match status" value="1"/>
</dbReference>
<dbReference type="InterPro" id="IPR001609">
    <property type="entry name" value="Myosin_head_motor_dom-like"/>
</dbReference>
<dbReference type="FunFam" id="1.10.10.820:FF:000001">
    <property type="entry name" value="Myosin heavy chain"/>
    <property type="match status" value="1"/>
</dbReference>
<dbReference type="SMART" id="SM01132">
    <property type="entry name" value="DIL"/>
    <property type="match status" value="1"/>
</dbReference>
<dbReference type="GO" id="GO:0051015">
    <property type="term" value="F:actin filament binding"/>
    <property type="evidence" value="ECO:0007669"/>
    <property type="project" value="TreeGrafter"/>
</dbReference>
<protein>
    <recommendedName>
        <fullName evidence="18">Myosin motor domain-containing protein</fullName>
    </recommendedName>
</protein>
<dbReference type="GO" id="GO:0016459">
    <property type="term" value="C:myosin complex"/>
    <property type="evidence" value="ECO:0007669"/>
    <property type="project" value="UniProtKB-KW"/>
</dbReference>
<dbReference type="GO" id="GO:0005524">
    <property type="term" value="F:ATP binding"/>
    <property type="evidence" value="ECO:0007669"/>
    <property type="project" value="UniProtKB-UniRule"/>
</dbReference>
<dbReference type="InterPro" id="IPR004009">
    <property type="entry name" value="SH3_Myosin"/>
</dbReference>
<dbReference type="InterPro" id="IPR036961">
    <property type="entry name" value="Kinesin_motor_dom_sf"/>
</dbReference>
<keyword evidence="5" id="KW-0112">Calmodulin-binding</keyword>
<dbReference type="GO" id="GO:0016020">
    <property type="term" value="C:membrane"/>
    <property type="evidence" value="ECO:0007669"/>
    <property type="project" value="TreeGrafter"/>
</dbReference>
<evidence type="ECO:0000259" key="14">
    <source>
        <dbReference type="PROSITE" id="PS51456"/>
    </source>
</evidence>
<dbReference type="CDD" id="cd01384">
    <property type="entry name" value="MYSc_Myo11"/>
    <property type="match status" value="1"/>
</dbReference>
<evidence type="ECO:0000256" key="10">
    <source>
        <dbReference type="PROSITE-ProRule" id="PRU00782"/>
    </source>
</evidence>
<proteinExistence type="inferred from homology"/>
<feature type="coiled-coil region" evidence="11">
    <location>
        <begin position="876"/>
        <end position="1123"/>
    </location>
</feature>
<dbReference type="EMBL" id="CM009753">
    <property type="protein sequence ID" value="PUZ55085.1"/>
    <property type="molecule type" value="Genomic_DNA"/>
</dbReference>
<feature type="region of interest" description="Disordered" evidence="12">
    <location>
        <begin position="1667"/>
        <end position="1755"/>
    </location>
</feature>
<evidence type="ECO:0000256" key="9">
    <source>
        <dbReference type="ARBA" id="ARBA00023203"/>
    </source>
</evidence>
<evidence type="ECO:0000256" key="7">
    <source>
        <dbReference type="ARBA" id="ARBA00023123"/>
    </source>
</evidence>
<feature type="domain" description="Dilute" evidence="13">
    <location>
        <begin position="1803"/>
        <end position="2106"/>
    </location>
</feature>
<evidence type="ECO:0000313" key="17">
    <source>
        <dbReference type="Proteomes" id="UP000244336"/>
    </source>
</evidence>
<feature type="domain" description="Myosin N-terminal SH3-like" evidence="15">
    <location>
        <begin position="8"/>
        <end position="57"/>
    </location>
</feature>
<dbReference type="Proteomes" id="UP000244336">
    <property type="component" value="Chromosome 5"/>
</dbReference>
<dbReference type="Gene3D" id="1.20.58.530">
    <property type="match status" value="1"/>
</dbReference>
<dbReference type="Pfam" id="PF02736">
    <property type="entry name" value="Myosin_N"/>
    <property type="match status" value="1"/>
</dbReference>
<evidence type="ECO:0000256" key="1">
    <source>
        <dbReference type="ARBA" id="ARBA00008049"/>
    </source>
</evidence>
<dbReference type="InterPro" id="IPR037975">
    <property type="entry name" value="MyosinXI_CBD"/>
</dbReference>
<keyword evidence="8 10" id="KW-0505">Motor protein</keyword>
<evidence type="ECO:0008006" key="18">
    <source>
        <dbReference type="Google" id="ProtNLM"/>
    </source>
</evidence>
<comment type="similarity">
    <text evidence="1">Belongs to the TRAFAC class myosin-kinesin ATPase superfamily. Myosin family. Plant myosin class XI subfamily.</text>
</comment>
<feature type="binding site" evidence="10">
    <location>
        <begin position="156"/>
        <end position="163"/>
    </location>
    <ligand>
        <name>ATP</name>
        <dbReference type="ChEBI" id="CHEBI:30616"/>
    </ligand>
</feature>
<evidence type="ECO:0000256" key="11">
    <source>
        <dbReference type="SAM" id="Coils"/>
    </source>
</evidence>
<dbReference type="FunFam" id="1.20.58.530:FF:000002">
    <property type="entry name" value="Class V myosin"/>
    <property type="match status" value="1"/>
</dbReference>
<evidence type="ECO:0000259" key="15">
    <source>
        <dbReference type="PROSITE" id="PS51844"/>
    </source>
</evidence>
<dbReference type="InterPro" id="IPR036018">
    <property type="entry name" value="MYSc_Myo11"/>
</dbReference>
<evidence type="ECO:0000256" key="5">
    <source>
        <dbReference type="ARBA" id="ARBA00022860"/>
    </source>
</evidence>
<feature type="coiled-coil region" evidence="11">
    <location>
        <begin position="1488"/>
        <end position="1571"/>
    </location>
</feature>
<dbReference type="SUPFAM" id="SSF52540">
    <property type="entry name" value="P-loop containing nucleoside triphosphate hydrolases"/>
    <property type="match status" value="2"/>
</dbReference>
<dbReference type="InterPro" id="IPR027417">
    <property type="entry name" value="P-loop_NTPase"/>
</dbReference>
<dbReference type="CDD" id="cd15475">
    <property type="entry name" value="MyosinXI_CBD"/>
    <property type="match status" value="1"/>
</dbReference>
<evidence type="ECO:0000256" key="8">
    <source>
        <dbReference type="ARBA" id="ARBA00023175"/>
    </source>
</evidence>
<dbReference type="GO" id="GO:0005516">
    <property type="term" value="F:calmodulin binding"/>
    <property type="evidence" value="ECO:0007669"/>
    <property type="project" value="UniProtKB-KW"/>
</dbReference>